<sequence length="296" mass="31518">MRNLDEVCLYFKNSHLAAVSSSSFGPGGITLTALSTCFNFDPTVDPSPDLGNSGSQGPTPATSLSGSLSNHSYIAVPGPEEIVAKEDQTSPPGAKRTFTASSICRISFNPNAIHDETKRSKLLKKAGTLSPKENKDDKSEISLNPEQVLSSGWMAQNNSASNTVQKLTVDNSSWPNIRPEEPLTSCDSFLNPTAGDASKAQARHQSIASHASEAIFHAYSDGSLKIVQPNESEIERHEQVVSLLERAILAICSADENADSVSLYSKYRDYPLASADNSTTALDKSTSPALTSAPIS</sequence>
<comment type="caution">
    <text evidence="2">The sequence shown here is derived from an EMBL/GenBank/DDBJ whole genome shotgun (WGS) entry which is preliminary data.</text>
</comment>
<evidence type="ECO:0000313" key="2">
    <source>
        <dbReference type="EMBL" id="VEL19979.1"/>
    </source>
</evidence>
<evidence type="ECO:0000256" key="1">
    <source>
        <dbReference type="SAM" id="MobiDB-lite"/>
    </source>
</evidence>
<organism evidence="2 3">
    <name type="scientific">Protopolystoma xenopodis</name>
    <dbReference type="NCBI Taxonomy" id="117903"/>
    <lineage>
        <taxon>Eukaryota</taxon>
        <taxon>Metazoa</taxon>
        <taxon>Spiralia</taxon>
        <taxon>Lophotrochozoa</taxon>
        <taxon>Platyhelminthes</taxon>
        <taxon>Monogenea</taxon>
        <taxon>Polyopisthocotylea</taxon>
        <taxon>Polystomatidea</taxon>
        <taxon>Polystomatidae</taxon>
        <taxon>Protopolystoma</taxon>
    </lineage>
</organism>
<evidence type="ECO:0000313" key="3">
    <source>
        <dbReference type="Proteomes" id="UP000784294"/>
    </source>
</evidence>
<keyword evidence="3" id="KW-1185">Reference proteome</keyword>
<protein>
    <submittedName>
        <fullName evidence="2">Uncharacterized protein</fullName>
    </submittedName>
</protein>
<feature type="compositionally biased region" description="Polar residues" evidence="1">
    <location>
        <begin position="50"/>
        <end position="70"/>
    </location>
</feature>
<feature type="region of interest" description="Disordered" evidence="1">
    <location>
        <begin position="276"/>
        <end position="296"/>
    </location>
</feature>
<feature type="non-terminal residue" evidence="2">
    <location>
        <position position="1"/>
    </location>
</feature>
<proteinExistence type="predicted"/>
<reference evidence="2" key="1">
    <citation type="submission" date="2018-11" db="EMBL/GenBank/DDBJ databases">
        <authorList>
            <consortium name="Pathogen Informatics"/>
        </authorList>
    </citation>
    <scope>NUCLEOTIDE SEQUENCE</scope>
</reference>
<name>A0A3S5AM22_9PLAT</name>
<gene>
    <name evidence="2" type="ORF">PXEA_LOCUS13419</name>
</gene>
<dbReference type="Proteomes" id="UP000784294">
    <property type="component" value="Unassembled WGS sequence"/>
</dbReference>
<dbReference type="EMBL" id="CAAALY010044161">
    <property type="protein sequence ID" value="VEL19979.1"/>
    <property type="molecule type" value="Genomic_DNA"/>
</dbReference>
<dbReference type="AlphaFoldDB" id="A0A3S5AM22"/>
<accession>A0A3S5AM22</accession>
<feature type="region of interest" description="Disordered" evidence="1">
    <location>
        <begin position="123"/>
        <end position="142"/>
    </location>
</feature>
<feature type="region of interest" description="Disordered" evidence="1">
    <location>
        <begin position="47"/>
        <end position="70"/>
    </location>
</feature>